<organism evidence="1 2">
    <name type="scientific">Microbacterium capsulatum</name>
    <dbReference type="NCBI Taxonomy" id="3041921"/>
    <lineage>
        <taxon>Bacteria</taxon>
        <taxon>Bacillati</taxon>
        <taxon>Actinomycetota</taxon>
        <taxon>Actinomycetes</taxon>
        <taxon>Micrococcales</taxon>
        <taxon>Microbacteriaceae</taxon>
        <taxon>Microbacterium</taxon>
    </lineage>
</organism>
<evidence type="ECO:0000313" key="2">
    <source>
        <dbReference type="Proteomes" id="UP001230289"/>
    </source>
</evidence>
<evidence type="ECO:0000313" key="1">
    <source>
        <dbReference type="EMBL" id="MDQ4214055.1"/>
    </source>
</evidence>
<accession>A0ABU0XK35</accession>
<reference evidence="1 2" key="1">
    <citation type="submission" date="2023-08" db="EMBL/GenBank/DDBJ databases">
        <title>Microbacterium sp. nov., isolated from a waste landfill.</title>
        <authorList>
            <person name="Wen W."/>
        </authorList>
    </citation>
    <scope>NUCLEOTIDE SEQUENCE [LARGE SCALE GENOMIC DNA]</scope>
    <source>
        <strain evidence="1 2">ASV81</strain>
    </source>
</reference>
<comment type="caution">
    <text evidence="1">The sequence shown here is derived from an EMBL/GenBank/DDBJ whole genome shotgun (WGS) entry which is preliminary data.</text>
</comment>
<dbReference type="RefSeq" id="WP_308488989.1">
    <property type="nucleotide sequence ID" value="NZ_JAVFCB010000004.1"/>
</dbReference>
<dbReference type="Proteomes" id="UP001230289">
    <property type="component" value="Unassembled WGS sequence"/>
</dbReference>
<name>A0ABU0XK35_9MICO</name>
<gene>
    <name evidence="1" type="ORF">RBR11_09010</name>
</gene>
<proteinExistence type="predicted"/>
<dbReference type="EMBL" id="JAVFCB010000004">
    <property type="protein sequence ID" value="MDQ4214055.1"/>
    <property type="molecule type" value="Genomic_DNA"/>
</dbReference>
<keyword evidence="2" id="KW-1185">Reference proteome</keyword>
<sequence length="109" mass="12643">MTEPDPWVLPRGFAEFEENNGLPEQWREWTNGDTICAALECAAVNEVPFHLLAEPFILIGLCSWHAYEARTNLARRLKVEWHCGDPECYWCWRLVKDRRPGAPALRHPA</sequence>
<protein>
    <submittedName>
        <fullName evidence="1">Uncharacterized protein</fullName>
    </submittedName>
</protein>